<dbReference type="InterPro" id="IPR012318">
    <property type="entry name" value="HTH_CRP"/>
</dbReference>
<dbReference type="EMBL" id="NGKB01000004">
    <property type="protein sequence ID" value="RSU16001.1"/>
    <property type="molecule type" value="Genomic_DNA"/>
</dbReference>
<feature type="domain" description="Cyclic nucleotide-binding" evidence="4">
    <location>
        <begin position="35"/>
        <end position="118"/>
    </location>
</feature>
<dbReference type="GeneID" id="95581871"/>
<dbReference type="PROSITE" id="PS50042">
    <property type="entry name" value="CNMP_BINDING_3"/>
    <property type="match status" value="1"/>
</dbReference>
<accession>A0A430B6Q8</accession>
<dbReference type="GO" id="GO:0003700">
    <property type="term" value="F:DNA-binding transcription factor activity"/>
    <property type="evidence" value="ECO:0007669"/>
    <property type="project" value="TreeGrafter"/>
</dbReference>
<dbReference type="GO" id="GO:0003677">
    <property type="term" value="F:DNA binding"/>
    <property type="evidence" value="ECO:0007669"/>
    <property type="project" value="UniProtKB-KW"/>
</dbReference>
<name>A0A430B6Q8_9ENTE</name>
<evidence type="ECO:0000259" key="4">
    <source>
        <dbReference type="PROSITE" id="PS50042"/>
    </source>
</evidence>
<dbReference type="InterPro" id="IPR036390">
    <property type="entry name" value="WH_DNA-bd_sf"/>
</dbReference>
<keyword evidence="2" id="KW-0238">DNA-binding</keyword>
<dbReference type="CDD" id="cd00038">
    <property type="entry name" value="CAP_ED"/>
    <property type="match status" value="1"/>
</dbReference>
<dbReference type="InterPro" id="IPR050397">
    <property type="entry name" value="Env_Response_Regulators"/>
</dbReference>
<dbReference type="GO" id="GO:0005829">
    <property type="term" value="C:cytosol"/>
    <property type="evidence" value="ECO:0007669"/>
    <property type="project" value="TreeGrafter"/>
</dbReference>
<dbReference type="SUPFAM" id="SSF46785">
    <property type="entry name" value="Winged helix' DNA-binding domain"/>
    <property type="match status" value="1"/>
</dbReference>
<organism evidence="5 6">
    <name type="scientific">Vagococcus carniphilus</name>
    <dbReference type="NCBI Taxonomy" id="218144"/>
    <lineage>
        <taxon>Bacteria</taxon>
        <taxon>Bacillati</taxon>
        <taxon>Bacillota</taxon>
        <taxon>Bacilli</taxon>
        <taxon>Lactobacillales</taxon>
        <taxon>Enterococcaceae</taxon>
        <taxon>Vagococcus</taxon>
    </lineage>
</organism>
<reference evidence="5 6" key="1">
    <citation type="submission" date="2017-05" db="EMBL/GenBank/DDBJ databases">
        <title>Vagococcus spp. assemblies.</title>
        <authorList>
            <person name="Gulvik C.A."/>
        </authorList>
    </citation>
    <scope>NUCLEOTIDE SEQUENCE [LARGE SCALE GENOMIC DNA]</scope>
    <source>
        <strain evidence="5 6">SS1714</strain>
    </source>
</reference>
<keyword evidence="3" id="KW-0804">Transcription</keyword>
<protein>
    <recommendedName>
        <fullName evidence="4">Cyclic nucleotide-binding domain-containing protein</fullName>
    </recommendedName>
</protein>
<evidence type="ECO:0000256" key="2">
    <source>
        <dbReference type="ARBA" id="ARBA00023125"/>
    </source>
</evidence>
<dbReference type="InterPro" id="IPR014710">
    <property type="entry name" value="RmlC-like_jellyroll"/>
</dbReference>
<evidence type="ECO:0000256" key="1">
    <source>
        <dbReference type="ARBA" id="ARBA00023015"/>
    </source>
</evidence>
<gene>
    <name evidence="5" type="ORF">CBF28_06110</name>
</gene>
<dbReference type="RefSeq" id="WP_126793008.1">
    <property type="nucleotide sequence ID" value="NZ_CP060720.1"/>
</dbReference>
<dbReference type="Proteomes" id="UP000288028">
    <property type="component" value="Unassembled WGS sequence"/>
</dbReference>
<keyword evidence="1" id="KW-0805">Transcription regulation</keyword>
<dbReference type="OrthoDB" id="581021at2"/>
<evidence type="ECO:0000256" key="3">
    <source>
        <dbReference type="ARBA" id="ARBA00023163"/>
    </source>
</evidence>
<dbReference type="Gene3D" id="2.60.120.10">
    <property type="entry name" value="Jelly Rolls"/>
    <property type="match status" value="1"/>
</dbReference>
<dbReference type="SUPFAM" id="SSF51206">
    <property type="entry name" value="cAMP-binding domain-like"/>
    <property type="match status" value="1"/>
</dbReference>
<keyword evidence="6" id="KW-1185">Reference proteome</keyword>
<dbReference type="Pfam" id="PF00027">
    <property type="entry name" value="cNMP_binding"/>
    <property type="match status" value="1"/>
</dbReference>
<proteinExistence type="predicted"/>
<comment type="caution">
    <text evidence="5">The sequence shown here is derived from an EMBL/GenBank/DDBJ whole genome shotgun (WGS) entry which is preliminary data.</text>
</comment>
<dbReference type="PANTHER" id="PTHR24567">
    <property type="entry name" value="CRP FAMILY TRANSCRIPTIONAL REGULATORY PROTEIN"/>
    <property type="match status" value="1"/>
</dbReference>
<dbReference type="InterPro" id="IPR000595">
    <property type="entry name" value="cNMP-bd_dom"/>
</dbReference>
<dbReference type="AlphaFoldDB" id="A0A430B6Q8"/>
<dbReference type="PANTHER" id="PTHR24567:SF26">
    <property type="entry name" value="REGULATORY PROTEIN YEIL"/>
    <property type="match status" value="1"/>
</dbReference>
<evidence type="ECO:0000313" key="5">
    <source>
        <dbReference type="EMBL" id="RSU16001.1"/>
    </source>
</evidence>
<dbReference type="Pfam" id="PF13545">
    <property type="entry name" value="HTH_Crp_2"/>
    <property type="match status" value="1"/>
</dbReference>
<evidence type="ECO:0000313" key="6">
    <source>
        <dbReference type="Proteomes" id="UP000288028"/>
    </source>
</evidence>
<dbReference type="InterPro" id="IPR018490">
    <property type="entry name" value="cNMP-bd_dom_sf"/>
</dbReference>
<sequence>MKQIDNQELLHTFLNQHQISQHFTKDMTPYLNLFFWKKGEHICFEDEPVNHLFFFVQGKAKIYITLKNGKSLLLCFYEDFKLIGDLEIIHSKTSTASVQVIEDAYCIGIHQNIVRKYLLNDILFLQFMCQSLSLELERSSKNSSINLLYPLENRLASYIFATVDYSTEQAPVFKENLTELAELLGASYRHLHRSFETLCQKKILKRQDKGFVIIDVKQLEEMAADLYQ</sequence>